<keyword evidence="1" id="KW-0732">Signal</keyword>
<gene>
    <name evidence="2" type="ORF">FAM6012_01542</name>
</gene>
<comment type="caution">
    <text evidence="2">The sequence shown here is derived from an EMBL/GenBank/DDBJ whole genome shotgun (WGS) entry which is preliminary data.</text>
</comment>
<feature type="signal peptide" evidence="1">
    <location>
        <begin position="1"/>
        <end position="20"/>
    </location>
</feature>
<name>A0A8B3HDT1_LACPA</name>
<sequence length="87" mass="9156">MKFRKTMVAGSALALAGVLAACGSNSSSSSKGTSITRMESDVISTMDPSTTTDAISGQALIDTMDGLYRVQWQQIGKCHGQESTNCY</sequence>
<evidence type="ECO:0000313" key="3">
    <source>
        <dbReference type="Proteomes" id="UP000284123"/>
    </source>
</evidence>
<organism evidence="2 3">
    <name type="scientific">Lacticaseibacillus paracasei</name>
    <name type="common">Lactobacillus paracasei</name>
    <dbReference type="NCBI Taxonomy" id="1597"/>
    <lineage>
        <taxon>Bacteria</taxon>
        <taxon>Bacillati</taxon>
        <taxon>Bacillota</taxon>
        <taxon>Bacilli</taxon>
        <taxon>Lactobacillales</taxon>
        <taxon>Lactobacillaceae</taxon>
        <taxon>Lacticaseibacillus</taxon>
    </lineage>
</organism>
<protein>
    <submittedName>
        <fullName evidence="2">Uncharacterized protein</fullName>
    </submittedName>
</protein>
<feature type="chain" id="PRO_5038722619" evidence="1">
    <location>
        <begin position="21"/>
        <end position="87"/>
    </location>
</feature>
<dbReference type="AlphaFoldDB" id="A0A8B3HDT1"/>
<evidence type="ECO:0000256" key="1">
    <source>
        <dbReference type="SAM" id="SignalP"/>
    </source>
</evidence>
<dbReference type="EMBL" id="LKGI01000060">
    <property type="protein sequence ID" value="RNE30632.1"/>
    <property type="molecule type" value="Genomic_DNA"/>
</dbReference>
<evidence type="ECO:0000313" key="2">
    <source>
        <dbReference type="EMBL" id="RNE30632.1"/>
    </source>
</evidence>
<dbReference type="PROSITE" id="PS51257">
    <property type="entry name" value="PROKAR_LIPOPROTEIN"/>
    <property type="match status" value="1"/>
</dbReference>
<reference evidence="2 3" key="1">
    <citation type="journal article" date="2018" name="Front. Microbiol.">
        <title>Conversion of Methionine to Cysteine in Lactobacillus paracasei Depends on the Highly Mobile cysK-ctl-cysE Gene Cluster.</title>
        <authorList>
            <person name="Wuthrich D."/>
            <person name="Irmler S."/>
            <person name="Berthoud H."/>
            <person name="Guggenbuhl B."/>
            <person name="Eugster E."/>
            <person name="Bruggmann R."/>
        </authorList>
    </citation>
    <scope>NUCLEOTIDE SEQUENCE [LARGE SCALE GENOMIC DNA]</scope>
    <source>
        <strain evidence="2 3">FAM6012</strain>
    </source>
</reference>
<dbReference type="Proteomes" id="UP000284123">
    <property type="component" value="Unassembled WGS sequence"/>
</dbReference>
<proteinExistence type="predicted"/>
<accession>A0A8B3HDT1</accession>